<proteinExistence type="predicted"/>
<sequence length="126" mass="13417">MGLSVGEGALSSSMLCMFSLHGSTHTPWHVPPNDPKLLLSLTHDARTFDAIQGNICCGPDDGHPTDHSGCEPCFVEERSEPNPRSQNAPPLVRPQLLSISLQPPFAWPTVAVAQPIAVGSARSAVR</sequence>
<accession>A0A7S4LFR9</accession>
<evidence type="ECO:0000313" key="1">
    <source>
        <dbReference type="EMBL" id="CAE0826327.1"/>
    </source>
</evidence>
<reference evidence="1" key="1">
    <citation type="submission" date="2021-01" db="EMBL/GenBank/DDBJ databases">
        <authorList>
            <person name="Corre E."/>
            <person name="Pelletier E."/>
            <person name="Niang G."/>
            <person name="Scheremetjew M."/>
            <person name="Finn R."/>
            <person name="Kale V."/>
            <person name="Holt S."/>
            <person name="Cochrane G."/>
            <person name="Meng A."/>
            <person name="Brown T."/>
            <person name="Cohen L."/>
        </authorList>
    </citation>
    <scope>NUCLEOTIDE SEQUENCE</scope>
    <source>
        <strain evidence="1">CCMP1594</strain>
    </source>
</reference>
<name>A0A7S4LFR9_9EUGL</name>
<protein>
    <submittedName>
        <fullName evidence="1">Uncharacterized protein</fullName>
    </submittedName>
</protein>
<dbReference type="AlphaFoldDB" id="A0A7S4LFR9"/>
<organism evidence="1">
    <name type="scientific">Eutreptiella gymnastica</name>
    <dbReference type="NCBI Taxonomy" id="73025"/>
    <lineage>
        <taxon>Eukaryota</taxon>
        <taxon>Discoba</taxon>
        <taxon>Euglenozoa</taxon>
        <taxon>Euglenida</taxon>
        <taxon>Spirocuta</taxon>
        <taxon>Euglenophyceae</taxon>
        <taxon>Eutreptiales</taxon>
        <taxon>Eutreptiaceae</taxon>
        <taxon>Eutreptiella</taxon>
    </lineage>
</organism>
<gene>
    <name evidence="1" type="ORF">EGYM00163_LOCUS37583</name>
</gene>
<dbReference type="EMBL" id="HBJA01108860">
    <property type="protein sequence ID" value="CAE0826327.1"/>
    <property type="molecule type" value="Transcribed_RNA"/>
</dbReference>